<feature type="compositionally biased region" description="Polar residues" evidence="1">
    <location>
        <begin position="45"/>
        <end position="55"/>
    </location>
</feature>
<name>A0ABY7CPQ6_9BASI</name>
<feature type="compositionally biased region" description="Acidic residues" evidence="1">
    <location>
        <begin position="26"/>
        <end position="44"/>
    </location>
</feature>
<keyword evidence="3" id="KW-1185">Reference proteome</keyword>
<evidence type="ECO:0000313" key="3">
    <source>
        <dbReference type="Proteomes" id="UP001164743"/>
    </source>
</evidence>
<dbReference type="Proteomes" id="UP001164743">
    <property type="component" value="Chromosome 7A"/>
</dbReference>
<accession>A0ABY7CPQ6</accession>
<dbReference type="RefSeq" id="XP_053021878.1">
    <property type="nucleotide sequence ID" value="XM_053171111.1"/>
</dbReference>
<organism evidence="2 3">
    <name type="scientific">Puccinia triticina</name>
    <dbReference type="NCBI Taxonomy" id="208348"/>
    <lineage>
        <taxon>Eukaryota</taxon>
        <taxon>Fungi</taxon>
        <taxon>Dikarya</taxon>
        <taxon>Basidiomycota</taxon>
        <taxon>Pucciniomycotina</taxon>
        <taxon>Pucciniomycetes</taxon>
        <taxon>Pucciniales</taxon>
        <taxon>Pucciniaceae</taxon>
        <taxon>Puccinia</taxon>
    </lineage>
</organism>
<dbReference type="GeneID" id="77811995"/>
<sequence length="95" mass="10649">MPPENQQLLMPDADQDFDLDSKCGNADDEDDEPRALETESDANSDNEITQDTAASTRPHPSKHQKSLKLQELCKRVCSLSVHTVTSWISRTYSIT</sequence>
<gene>
    <name evidence="2" type="ORF">PtA15_7A49</name>
</gene>
<evidence type="ECO:0000313" key="2">
    <source>
        <dbReference type="EMBL" id="WAQ86323.1"/>
    </source>
</evidence>
<evidence type="ECO:0000256" key="1">
    <source>
        <dbReference type="SAM" id="MobiDB-lite"/>
    </source>
</evidence>
<protein>
    <submittedName>
        <fullName evidence="2">Uncharacterized protein</fullName>
    </submittedName>
</protein>
<feature type="region of interest" description="Disordered" evidence="1">
    <location>
        <begin position="1"/>
        <end position="65"/>
    </location>
</feature>
<reference evidence="2" key="1">
    <citation type="submission" date="2022-10" db="EMBL/GenBank/DDBJ databases">
        <title>Puccinia triticina Genome sequencing and assembly.</title>
        <authorList>
            <person name="Li C."/>
        </authorList>
    </citation>
    <scope>NUCLEOTIDE SEQUENCE</scope>
    <source>
        <strain evidence="2">Pt15</strain>
    </source>
</reference>
<dbReference type="EMBL" id="CP110427">
    <property type="protein sequence ID" value="WAQ86323.1"/>
    <property type="molecule type" value="Genomic_DNA"/>
</dbReference>
<proteinExistence type="predicted"/>